<gene>
    <name evidence="2" type="ORF">P5673_016059</name>
</gene>
<keyword evidence="1" id="KW-1133">Transmembrane helix</keyword>
<dbReference type="Proteomes" id="UP001249851">
    <property type="component" value="Unassembled WGS sequence"/>
</dbReference>
<reference evidence="2" key="2">
    <citation type="journal article" date="2023" name="Science">
        <title>Genomic signatures of disease resistance in endangered staghorn corals.</title>
        <authorList>
            <person name="Vollmer S.V."/>
            <person name="Selwyn J.D."/>
            <person name="Despard B.A."/>
            <person name="Roesel C.L."/>
        </authorList>
    </citation>
    <scope>NUCLEOTIDE SEQUENCE</scope>
    <source>
        <strain evidence="2">K2</strain>
    </source>
</reference>
<name>A0AAD9V4L8_ACRCE</name>
<feature type="transmembrane region" description="Helical" evidence="1">
    <location>
        <begin position="15"/>
        <end position="34"/>
    </location>
</feature>
<proteinExistence type="predicted"/>
<evidence type="ECO:0000256" key="1">
    <source>
        <dbReference type="SAM" id="Phobius"/>
    </source>
</evidence>
<keyword evidence="1" id="KW-0472">Membrane</keyword>
<dbReference type="AlphaFoldDB" id="A0AAD9V4L8"/>
<accession>A0AAD9V4L8</accession>
<comment type="caution">
    <text evidence="2">The sequence shown here is derived from an EMBL/GenBank/DDBJ whole genome shotgun (WGS) entry which is preliminary data.</text>
</comment>
<dbReference type="EMBL" id="JARQWQ010000034">
    <property type="protein sequence ID" value="KAK2560942.1"/>
    <property type="molecule type" value="Genomic_DNA"/>
</dbReference>
<evidence type="ECO:0000313" key="2">
    <source>
        <dbReference type="EMBL" id="KAK2560942.1"/>
    </source>
</evidence>
<sequence>MSLAVWLGEDRKCSAAVVGLDLLLGFLLLPLLGAGGVRAPSAPPLDPPVRSSPLWSIRLETEKYWSIKRIAIAERASLEEVDRPSLSSVIVISVTRGPRRRQRHRKTRFSFGSSFPGVSANPYALPGTVLHSSLNKSRRDWY</sequence>
<organism evidence="2 3">
    <name type="scientific">Acropora cervicornis</name>
    <name type="common">Staghorn coral</name>
    <dbReference type="NCBI Taxonomy" id="6130"/>
    <lineage>
        <taxon>Eukaryota</taxon>
        <taxon>Metazoa</taxon>
        <taxon>Cnidaria</taxon>
        <taxon>Anthozoa</taxon>
        <taxon>Hexacorallia</taxon>
        <taxon>Scleractinia</taxon>
        <taxon>Astrocoeniina</taxon>
        <taxon>Acroporidae</taxon>
        <taxon>Acropora</taxon>
    </lineage>
</organism>
<reference evidence="2" key="1">
    <citation type="journal article" date="2023" name="G3 (Bethesda)">
        <title>Whole genome assembly and annotation of the endangered Caribbean coral Acropora cervicornis.</title>
        <authorList>
            <person name="Selwyn J.D."/>
            <person name="Vollmer S.V."/>
        </authorList>
    </citation>
    <scope>NUCLEOTIDE SEQUENCE</scope>
    <source>
        <strain evidence="2">K2</strain>
    </source>
</reference>
<keyword evidence="1" id="KW-0812">Transmembrane</keyword>
<evidence type="ECO:0000313" key="3">
    <source>
        <dbReference type="Proteomes" id="UP001249851"/>
    </source>
</evidence>
<protein>
    <submittedName>
        <fullName evidence="2">Uncharacterized protein</fullName>
    </submittedName>
</protein>
<keyword evidence="3" id="KW-1185">Reference proteome</keyword>